<comment type="caution">
    <text evidence="1">The sequence shown here is derived from an EMBL/GenBank/DDBJ whole genome shotgun (WGS) entry which is preliminary data.</text>
</comment>
<proteinExistence type="predicted"/>
<name>A0A7J8ZIC1_9ROSI</name>
<protein>
    <submittedName>
        <fullName evidence="1">Uncharacterized protein</fullName>
    </submittedName>
</protein>
<sequence>MENKTANLNLEEGEDEAWLFNKEAGLVKPTFELGSKWHTMDLQQSSFDIRSIEIRRGSYKWHWFSHTSGLKFMTFHWGFVSENIAKQFGNFIGEFVDYDAKQSNWGYKSYLQIRVKIDLENQSGQQAIWVHKLDPIRGLKLEGKSIVIDDKQGEYPSGAKSIMMEYDMEENLLEDTEGKNRSRVLIHASNVSDISDSMVHSNGHTSIAQERISAAIDRQANQIQ</sequence>
<dbReference type="Proteomes" id="UP000593574">
    <property type="component" value="Unassembled WGS sequence"/>
</dbReference>
<organism evidence="1 2">
    <name type="scientific">Gossypium laxum</name>
    <dbReference type="NCBI Taxonomy" id="34288"/>
    <lineage>
        <taxon>Eukaryota</taxon>
        <taxon>Viridiplantae</taxon>
        <taxon>Streptophyta</taxon>
        <taxon>Embryophyta</taxon>
        <taxon>Tracheophyta</taxon>
        <taxon>Spermatophyta</taxon>
        <taxon>Magnoliopsida</taxon>
        <taxon>eudicotyledons</taxon>
        <taxon>Gunneridae</taxon>
        <taxon>Pentapetalae</taxon>
        <taxon>rosids</taxon>
        <taxon>malvids</taxon>
        <taxon>Malvales</taxon>
        <taxon>Malvaceae</taxon>
        <taxon>Malvoideae</taxon>
        <taxon>Gossypium</taxon>
    </lineage>
</organism>
<accession>A0A7J8ZIC1</accession>
<keyword evidence="2" id="KW-1185">Reference proteome</keyword>
<dbReference type="EMBL" id="JABEZV010000005">
    <property type="protein sequence ID" value="MBA0711593.1"/>
    <property type="molecule type" value="Genomic_DNA"/>
</dbReference>
<reference evidence="1 2" key="1">
    <citation type="journal article" date="2019" name="Genome Biol. Evol.">
        <title>Insights into the evolution of the New World diploid cottons (Gossypium, subgenus Houzingenia) based on genome sequencing.</title>
        <authorList>
            <person name="Grover C.E."/>
            <person name="Arick M.A. 2nd"/>
            <person name="Thrash A."/>
            <person name="Conover J.L."/>
            <person name="Sanders W.S."/>
            <person name="Peterson D.G."/>
            <person name="Frelichowski J.E."/>
            <person name="Scheffler J.A."/>
            <person name="Scheffler B.E."/>
            <person name="Wendel J.F."/>
        </authorList>
    </citation>
    <scope>NUCLEOTIDE SEQUENCE [LARGE SCALE GENOMIC DNA]</scope>
    <source>
        <strain evidence="1">4</strain>
        <tissue evidence="1">Leaf</tissue>
    </source>
</reference>
<dbReference type="AlphaFoldDB" id="A0A7J8ZIC1"/>
<gene>
    <name evidence="1" type="ORF">Golax_010757</name>
</gene>
<evidence type="ECO:0000313" key="1">
    <source>
        <dbReference type="EMBL" id="MBA0711593.1"/>
    </source>
</evidence>
<evidence type="ECO:0000313" key="2">
    <source>
        <dbReference type="Proteomes" id="UP000593574"/>
    </source>
</evidence>